<sequence>MGVSDVRRRHDDRVTRQVPTSPGAAFDLGHRVVRCPWCRRPVPGGRVEARLREPIGAGDRGHGRRVAALEVVPGCVHLPVKAQPENPHPGMRPRGDAHDLGNPPRRRPAVRVLSDGTVEEMPDGLRGLTLFGRSARDRPDISALPELAPSYGYLAQGIAERAGLWAGEGD</sequence>
<dbReference type="Proteomes" id="UP000198923">
    <property type="component" value="Unassembled WGS sequence"/>
</dbReference>
<feature type="compositionally biased region" description="Basic and acidic residues" evidence="1">
    <location>
        <begin position="1"/>
        <end position="15"/>
    </location>
</feature>
<feature type="region of interest" description="Disordered" evidence="1">
    <location>
        <begin position="79"/>
        <end position="108"/>
    </location>
</feature>
<dbReference type="AlphaFoldDB" id="A0A1G8EFV0"/>
<evidence type="ECO:0000313" key="3">
    <source>
        <dbReference type="Proteomes" id="UP000198923"/>
    </source>
</evidence>
<gene>
    <name evidence="2" type="ORF">SAMN05421505_12075</name>
</gene>
<organism evidence="2 3">
    <name type="scientific">Sinosporangium album</name>
    <dbReference type="NCBI Taxonomy" id="504805"/>
    <lineage>
        <taxon>Bacteria</taxon>
        <taxon>Bacillati</taxon>
        <taxon>Actinomycetota</taxon>
        <taxon>Actinomycetes</taxon>
        <taxon>Streptosporangiales</taxon>
        <taxon>Streptosporangiaceae</taxon>
        <taxon>Sinosporangium</taxon>
    </lineage>
</organism>
<protein>
    <submittedName>
        <fullName evidence="2">Uncharacterized protein</fullName>
    </submittedName>
</protein>
<name>A0A1G8EFV0_9ACTN</name>
<evidence type="ECO:0000313" key="2">
    <source>
        <dbReference type="EMBL" id="SDH68579.1"/>
    </source>
</evidence>
<reference evidence="2 3" key="1">
    <citation type="submission" date="2016-10" db="EMBL/GenBank/DDBJ databases">
        <authorList>
            <person name="de Groot N.N."/>
        </authorList>
    </citation>
    <scope>NUCLEOTIDE SEQUENCE [LARGE SCALE GENOMIC DNA]</scope>
    <source>
        <strain evidence="2 3">CPCC 201354</strain>
    </source>
</reference>
<proteinExistence type="predicted"/>
<dbReference type="EMBL" id="FNCN01000020">
    <property type="protein sequence ID" value="SDH68579.1"/>
    <property type="molecule type" value="Genomic_DNA"/>
</dbReference>
<keyword evidence="3" id="KW-1185">Reference proteome</keyword>
<accession>A0A1G8EFV0</accession>
<dbReference type="STRING" id="504805.SAMN05421505_12075"/>
<feature type="region of interest" description="Disordered" evidence="1">
    <location>
        <begin position="1"/>
        <end position="25"/>
    </location>
</feature>
<evidence type="ECO:0000256" key="1">
    <source>
        <dbReference type="SAM" id="MobiDB-lite"/>
    </source>
</evidence>